<sequence>MKKTIAATTLLATAAAGATVLVATPAHADVERRGTCAGATYELNVDRERGGYDVDADLENAKAFSTWKVAIRHNGNLAVTRTIKADDEGELDLDTFRKNTAGKDTFKLTVTPVGGSACSLKVTAA</sequence>
<reference evidence="2 3" key="1">
    <citation type="submission" date="2019-01" db="EMBL/GenBank/DDBJ databases">
        <title>Novel species of Nocardioides.</title>
        <authorList>
            <person name="Liu Q."/>
            <person name="Xin Y.-H."/>
        </authorList>
    </citation>
    <scope>NUCLEOTIDE SEQUENCE [LARGE SCALE GENOMIC DNA]</scope>
    <source>
        <strain evidence="2 3">HLT3-15</strain>
    </source>
</reference>
<dbReference type="AlphaFoldDB" id="A0A4Q2RII3"/>
<dbReference type="EMBL" id="SDWS01000014">
    <property type="protein sequence ID" value="RYB88500.1"/>
    <property type="molecule type" value="Genomic_DNA"/>
</dbReference>
<organism evidence="2 3">
    <name type="scientific">Nocardioides glacieisoli</name>
    <dbReference type="NCBI Taxonomy" id="1168730"/>
    <lineage>
        <taxon>Bacteria</taxon>
        <taxon>Bacillati</taxon>
        <taxon>Actinomycetota</taxon>
        <taxon>Actinomycetes</taxon>
        <taxon>Propionibacteriales</taxon>
        <taxon>Nocardioidaceae</taxon>
        <taxon>Nocardioides</taxon>
    </lineage>
</organism>
<protein>
    <recommendedName>
        <fullName evidence="4">CBM2 domain-containing protein</fullName>
    </recommendedName>
</protein>
<comment type="caution">
    <text evidence="2">The sequence shown here is derived from an EMBL/GenBank/DDBJ whole genome shotgun (WGS) entry which is preliminary data.</text>
</comment>
<dbReference type="Proteomes" id="UP000291838">
    <property type="component" value="Unassembled WGS sequence"/>
</dbReference>
<evidence type="ECO:0000313" key="2">
    <source>
        <dbReference type="EMBL" id="RYB88500.1"/>
    </source>
</evidence>
<keyword evidence="1" id="KW-0732">Signal</keyword>
<feature type="signal peptide" evidence="1">
    <location>
        <begin position="1"/>
        <end position="28"/>
    </location>
</feature>
<keyword evidence="3" id="KW-1185">Reference proteome</keyword>
<evidence type="ECO:0000256" key="1">
    <source>
        <dbReference type="SAM" id="SignalP"/>
    </source>
</evidence>
<evidence type="ECO:0008006" key="4">
    <source>
        <dbReference type="Google" id="ProtNLM"/>
    </source>
</evidence>
<name>A0A4Q2RII3_9ACTN</name>
<evidence type="ECO:0000313" key="3">
    <source>
        <dbReference type="Proteomes" id="UP000291838"/>
    </source>
</evidence>
<dbReference type="RefSeq" id="WP_129479473.1">
    <property type="nucleotide sequence ID" value="NZ_SDWS01000014.1"/>
</dbReference>
<accession>A0A4Q2RII3</accession>
<feature type="chain" id="PRO_5020517062" description="CBM2 domain-containing protein" evidence="1">
    <location>
        <begin position="29"/>
        <end position="125"/>
    </location>
</feature>
<dbReference type="OrthoDB" id="3788529at2"/>
<gene>
    <name evidence="2" type="ORF">EUA06_21130</name>
</gene>
<proteinExistence type="predicted"/>